<evidence type="ECO:0000256" key="1">
    <source>
        <dbReference type="SAM" id="MobiDB-lite"/>
    </source>
</evidence>
<dbReference type="RefSeq" id="WP_200355820.1">
    <property type="nucleotide sequence ID" value="NZ_JAENIL010000020.1"/>
</dbReference>
<feature type="chain" id="PRO_5037069647" evidence="2">
    <location>
        <begin position="21"/>
        <end position="396"/>
    </location>
</feature>
<dbReference type="Proteomes" id="UP000617628">
    <property type="component" value="Unassembled WGS sequence"/>
</dbReference>
<feature type="signal peptide" evidence="2">
    <location>
        <begin position="1"/>
        <end position="20"/>
    </location>
</feature>
<reference evidence="4" key="1">
    <citation type="submission" date="2021-01" db="EMBL/GenBank/DDBJ databases">
        <title>Modified the classification status of verrucomicrobia.</title>
        <authorList>
            <person name="Feng X."/>
        </authorList>
    </citation>
    <scope>NUCLEOTIDE SEQUENCE</scope>
    <source>
        <strain evidence="4">KCTC 13126</strain>
    </source>
</reference>
<gene>
    <name evidence="4" type="ORF">JIN87_12080</name>
</gene>
<evidence type="ECO:0000256" key="2">
    <source>
        <dbReference type="SAM" id="SignalP"/>
    </source>
</evidence>
<dbReference type="Pfam" id="PF00149">
    <property type="entry name" value="Metallophos"/>
    <property type="match status" value="1"/>
</dbReference>
<feature type="region of interest" description="Disordered" evidence="1">
    <location>
        <begin position="361"/>
        <end position="396"/>
    </location>
</feature>
<comment type="caution">
    <text evidence="4">The sequence shown here is derived from an EMBL/GenBank/DDBJ whole genome shotgun (WGS) entry which is preliminary data.</text>
</comment>
<dbReference type="Gene3D" id="3.60.21.10">
    <property type="match status" value="1"/>
</dbReference>
<evidence type="ECO:0000313" key="5">
    <source>
        <dbReference type="Proteomes" id="UP000617628"/>
    </source>
</evidence>
<dbReference type="EMBL" id="JAENIL010000020">
    <property type="protein sequence ID" value="MBK1877606.1"/>
    <property type="molecule type" value="Genomic_DNA"/>
</dbReference>
<proteinExistence type="predicted"/>
<name>A0A934RZ90_9BACT</name>
<sequence>MRRLFLAILSCLVMASLAHSKPQPAEFEAVERIVVLGDIHGDYDKMIEALQAAEVINKKLKWIAKKTHLVQLGDLPDRGGDTLKVIRFLRKLEKSAKRKGGKVHILIGNHDAMNVYGDLRYVTDQEYADFADINSENYLDELYQNEVNWIKENKPKEEWPDFEGEFKSKWYELRPVGFLEHRISWLPTGDIGSWVLTHNAVIKIGDYLFVHGGIGPPQAHSTIQEINDEIRKGFEDLEQTDLGIVEKEDGPLWYRGLAMGDEDPERPHLETLLENFDVDHIILGHTPTNGVILPRFGGKVILADVGLSRYYGENLACLLIENGKHYAIHKNGKVEVPNYSSKEELIEYLKEVSLLEPKNRSITKRIEDLEAPPEPPEPSGQTSPESKPDSEGDLEH</sequence>
<dbReference type="GO" id="GO:0016787">
    <property type="term" value="F:hydrolase activity"/>
    <property type="evidence" value="ECO:0007669"/>
    <property type="project" value="InterPro"/>
</dbReference>
<evidence type="ECO:0000313" key="4">
    <source>
        <dbReference type="EMBL" id="MBK1877606.1"/>
    </source>
</evidence>
<dbReference type="InterPro" id="IPR029052">
    <property type="entry name" value="Metallo-depent_PP-like"/>
</dbReference>
<keyword evidence="2" id="KW-0732">Signal</keyword>
<evidence type="ECO:0000259" key="3">
    <source>
        <dbReference type="Pfam" id="PF00149"/>
    </source>
</evidence>
<protein>
    <submittedName>
        <fullName evidence="4">Metallophosphoesterase</fullName>
    </submittedName>
</protein>
<organism evidence="4 5">
    <name type="scientific">Pelagicoccus mobilis</name>
    <dbReference type="NCBI Taxonomy" id="415221"/>
    <lineage>
        <taxon>Bacteria</taxon>
        <taxon>Pseudomonadati</taxon>
        <taxon>Verrucomicrobiota</taxon>
        <taxon>Opitutia</taxon>
        <taxon>Puniceicoccales</taxon>
        <taxon>Pelagicoccaceae</taxon>
        <taxon>Pelagicoccus</taxon>
    </lineage>
</organism>
<dbReference type="PANTHER" id="PTHR46546">
    <property type="entry name" value="SHEWANELLA-LIKE PROTEIN PHOSPHATASE 1"/>
    <property type="match status" value="1"/>
</dbReference>
<feature type="compositionally biased region" description="Basic and acidic residues" evidence="1">
    <location>
        <begin position="386"/>
        <end position="396"/>
    </location>
</feature>
<dbReference type="PANTHER" id="PTHR46546:SF4">
    <property type="entry name" value="SHEWANELLA-LIKE PROTEIN PHOSPHATASE 1"/>
    <property type="match status" value="1"/>
</dbReference>
<dbReference type="InterPro" id="IPR004843">
    <property type="entry name" value="Calcineurin-like_PHP"/>
</dbReference>
<keyword evidence="5" id="KW-1185">Reference proteome</keyword>
<feature type="domain" description="Calcineurin-like phosphoesterase" evidence="3">
    <location>
        <begin position="32"/>
        <end position="287"/>
    </location>
</feature>
<dbReference type="AlphaFoldDB" id="A0A934RZ90"/>
<dbReference type="SUPFAM" id="SSF56300">
    <property type="entry name" value="Metallo-dependent phosphatases"/>
    <property type="match status" value="1"/>
</dbReference>
<accession>A0A934RZ90</accession>